<dbReference type="AlphaFoldDB" id="T0LAS8"/>
<feature type="region of interest" description="Disordered" evidence="1">
    <location>
        <begin position="1"/>
        <end position="23"/>
    </location>
</feature>
<evidence type="ECO:0000313" key="2">
    <source>
        <dbReference type="EMBL" id="EQB48861.1"/>
    </source>
</evidence>
<evidence type="ECO:0000256" key="1">
    <source>
        <dbReference type="SAM" id="MobiDB-lite"/>
    </source>
</evidence>
<accession>T0LAS8</accession>
<name>T0LAS8_COLGC</name>
<reference evidence="3" key="1">
    <citation type="journal article" date="2013" name="Mol. Plant Microbe Interact.">
        <title>Global aspects of pacC regulation of pathogenicity genes in Colletotrichum gloeosporioides as revealed by transcriptome analysis.</title>
        <authorList>
            <person name="Alkan N."/>
            <person name="Meng X."/>
            <person name="Friedlander G."/>
            <person name="Reuveni E."/>
            <person name="Sukno S."/>
            <person name="Sherman A."/>
            <person name="Thon M."/>
            <person name="Fluhr R."/>
            <person name="Prusky D."/>
        </authorList>
    </citation>
    <scope>NUCLEOTIDE SEQUENCE [LARGE SCALE GENOMIC DNA]</scope>
    <source>
        <strain evidence="3">Cg-14</strain>
    </source>
</reference>
<dbReference type="OrthoDB" id="4822049at2759"/>
<sequence length="366" mass="41703">MPRPPRLPRSSRPRNNNPKRPSAITEYHPCGILHHGSHEVIGGQKIGFPDRIETDFVVNPGGSGRASKIPGWNILYVHRGSFSRYLRFDLPREETNDLAIINLSLGDGQIASVDGLGPALREETDLIDSYINVNQEAQGWKTLRDIFSQRQFRILARRGVQSSTALEKFAFFPSSQNYPYNQVHHWDLSCYNHQIPANSSNTQYPERFEFDNPEDALTTMTQSVVQDAYWFYVDVREIGGIRQRAFFLKQGSRSTEDTDSFFVLMTLTPDVTTRFSKSVKRITKLGRTVRISFRKAPAPGTRRRDGVVDRDDLFWEGIIRPTNAAQIKHKHSLVPHAKRPSNPESAAFAIRDYKIKTWSPQSGSDD</sequence>
<dbReference type="EMBL" id="AMYD01002504">
    <property type="protein sequence ID" value="EQB48861.1"/>
    <property type="molecule type" value="Genomic_DNA"/>
</dbReference>
<dbReference type="Proteomes" id="UP000015530">
    <property type="component" value="Unassembled WGS sequence"/>
</dbReference>
<dbReference type="HOGENOM" id="CLU_839402_0_0_1"/>
<feature type="compositionally biased region" description="Low complexity" evidence="1">
    <location>
        <begin position="8"/>
        <end position="22"/>
    </location>
</feature>
<comment type="caution">
    <text evidence="2">The sequence shown here is derived from an EMBL/GenBank/DDBJ whole genome shotgun (WGS) entry which is preliminary data.</text>
</comment>
<organism evidence="2 3">
    <name type="scientific">Colletotrichum gloeosporioides (strain Cg-14)</name>
    <name type="common">Anthracnose fungus</name>
    <name type="synonym">Glomerella cingulata</name>
    <dbReference type="NCBI Taxonomy" id="1237896"/>
    <lineage>
        <taxon>Eukaryota</taxon>
        <taxon>Fungi</taxon>
        <taxon>Dikarya</taxon>
        <taxon>Ascomycota</taxon>
        <taxon>Pezizomycotina</taxon>
        <taxon>Sordariomycetes</taxon>
        <taxon>Hypocreomycetidae</taxon>
        <taxon>Glomerellales</taxon>
        <taxon>Glomerellaceae</taxon>
        <taxon>Colletotrichum</taxon>
        <taxon>Colletotrichum gloeosporioides species complex</taxon>
    </lineage>
</organism>
<evidence type="ECO:0000313" key="3">
    <source>
        <dbReference type="Proteomes" id="UP000015530"/>
    </source>
</evidence>
<protein>
    <submittedName>
        <fullName evidence="2">Uncharacterized protein</fullName>
    </submittedName>
</protein>
<proteinExistence type="predicted"/>
<gene>
    <name evidence="2" type="ORF">CGLO_11865</name>
</gene>